<dbReference type="AlphaFoldDB" id="X1A2W7"/>
<feature type="transmembrane region" description="Helical" evidence="1">
    <location>
        <begin position="47"/>
        <end position="67"/>
    </location>
</feature>
<proteinExistence type="predicted"/>
<evidence type="ECO:0000313" key="2">
    <source>
        <dbReference type="EMBL" id="GAG76410.1"/>
    </source>
</evidence>
<protein>
    <submittedName>
        <fullName evidence="2">Uncharacterized protein</fullName>
    </submittedName>
</protein>
<accession>X1A2W7</accession>
<name>X1A2W7_9ZZZZ</name>
<feature type="non-terminal residue" evidence="2">
    <location>
        <position position="296"/>
    </location>
</feature>
<feature type="transmembrane region" description="Helical" evidence="1">
    <location>
        <begin position="74"/>
        <end position="96"/>
    </location>
</feature>
<sequence length="296" mass="33524">DRRRGSYPLGDPNTLSRFLAHVTGRAHRGGYLLTKSSFEYLLRTKEILWFVGSQFGLVLPLAVWGWLKLPSARWQTFFVAVVLFDLVYGVFLNIIFLEITPFGLPSCVILAILVGTGTARILEAARRHSSVGKMTFRAVNIAACIVPAAPLTFNYDLCDQSHNYTAYEHALNIFRTVDNGATLFLDGDNNIFPVTYGRIVERMREDVLLYDRPNLFFRMPHIDEYKDNSFTKWEELRPIIEKRIIEKAQNGVYYAVFNPFAISVPDGCTLHPSGILYKIESGATLSTQDTGESVWP</sequence>
<dbReference type="PANTHER" id="PTHR16214">
    <property type="entry name" value="TRANSMEMBRANE PROTEIN 260"/>
    <property type="match status" value="1"/>
</dbReference>
<feature type="transmembrane region" description="Helical" evidence="1">
    <location>
        <begin position="102"/>
        <end position="122"/>
    </location>
</feature>
<feature type="non-terminal residue" evidence="2">
    <location>
        <position position="1"/>
    </location>
</feature>
<evidence type="ECO:0000256" key="1">
    <source>
        <dbReference type="SAM" id="Phobius"/>
    </source>
</evidence>
<keyword evidence="1" id="KW-0472">Membrane</keyword>
<organism evidence="2">
    <name type="scientific">marine sediment metagenome</name>
    <dbReference type="NCBI Taxonomy" id="412755"/>
    <lineage>
        <taxon>unclassified sequences</taxon>
        <taxon>metagenomes</taxon>
        <taxon>ecological metagenomes</taxon>
    </lineage>
</organism>
<dbReference type="InterPro" id="IPR052724">
    <property type="entry name" value="GT117_domain-containing"/>
</dbReference>
<keyword evidence="1" id="KW-1133">Transmembrane helix</keyword>
<dbReference type="PANTHER" id="PTHR16214:SF3">
    <property type="entry name" value="TRANSMEMBRANE PROTEIN 260"/>
    <property type="match status" value="1"/>
</dbReference>
<keyword evidence="1" id="KW-0812">Transmembrane</keyword>
<comment type="caution">
    <text evidence="2">The sequence shown here is derived from an EMBL/GenBank/DDBJ whole genome shotgun (WGS) entry which is preliminary data.</text>
</comment>
<dbReference type="EMBL" id="BART01018635">
    <property type="protein sequence ID" value="GAG76410.1"/>
    <property type="molecule type" value="Genomic_DNA"/>
</dbReference>
<gene>
    <name evidence="2" type="ORF">S01H4_35115</name>
</gene>
<reference evidence="2" key="1">
    <citation type="journal article" date="2014" name="Front. Microbiol.">
        <title>High frequency of phylogenetically diverse reductive dehalogenase-homologous genes in deep subseafloor sedimentary metagenomes.</title>
        <authorList>
            <person name="Kawai M."/>
            <person name="Futagami T."/>
            <person name="Toyoda A."/>
            <person name="Takaki Y."/>
            <person name="Nishi S."/>
            <person name="Hori S."/>
            <person name="Arai W."/>
            <person name="Tsubouchi T."/>
            <person name="Morono Y."/>
            <person name="Uchiyama I."/>
            <person name="Ito T."/>
            <person name="Fujiyama A."/>
            <person name="Inagaki F."/>
            <person name="Takami H."/>
        </authorList>
    </citation>
    <scope>NUCLEOTIDE SEQUENCE</scope>
    <source>
        <strain evidence="2">Expedition CK06-06</strain>
    </source>
</reference>